<name>A0A4P6UYJ2_9HYPH</name>
<accession>A0A4P6UYJ2</accession>
<sequence length="183" mass="19871">MTRLFYATLVGLVGAAVVHLVVIFLLPLVSTDTAWNRVAAQIAEHEPMRPGDERNALGAGAYGPDPFFVTVICRYDLRAGALHVRSPGLAPLWTVGVHDSLGTVIFSANDRLVAGRRLDLAVVDASQLRFVRQNAPPELTNAIIAPAARPTGFVTVRAFRPDPTWDTVIERFVDELACEPLGF</sequence>
<evidence type="ECO:0008006" key="4">
    <source>
        <dbReference type="Google" id="ProtNLM"/>
    </source>
</evidence>
<keyword evidence="3" id="KW-1185">Reference proteome</keyword>
<dbReference type="GeneID" id="90766723"/>
<evidence type="ECO:0000256" key="1">
    <source>
        <dbReference type="SAM" id="Phobius"/>
    </source>
</evidence>
<dbReference type="OrthoDB" id="1346484at2"/>
<feature type="transmembrane region" description="Helical" evidence="1">
    <location>
        <begin position="6"/>
        <end position="29"/>
    </location>
</feature>
<evidence type="ECO:0000313" key="3">
    <source>
        <dbReference type="Proteomes" id="UP000293719"/>
    </source>
</evidence>
<gene>
    <name evidence="2" type="ORF">E0E05_05390</name>
</gene>
<keyword evidence="1" id="KW-0812">Transmembrane</keyword>
<proteinExistence type="predicted"/>
<organism evidence="2 3">
    <name type="scientific">Roseitalea porphyridii</name>
    <dbReference type="NCBI Taxonomy" id="1852022"/>
    <lineage>
        <taxon>Bacteria</taxon>
        <taxon>Pseudomonadati</taxon>
        <taxon>Pseudomonadota</taxon>
        <taxon>Alphaproteobacteria</taxon>
        <taxon>Hyphomicrobiales</taxon>
        <taxon>Ahrensiaceae</taxon>
        <taxon>Roseitalea</taxon>
    </lineage>
</organism>
<protein>
    <recommendedName>
        <fullName evidence="4">DUF1254 domain-containing protein</fullName>
    </recommendedName>
</protein>
<reference evidence="2 3" key="1">
    <citation type="journal article" date="2017" name="Int. J. Syst. Evol. Microbiol.">
        <title>Roseitalea porphyridii gen. nov., sp. nov., isolated from a red alga, and reclassification of Hoeflea suaedae Chung et al. 2013 as Pseudohoeflea suaedae gen. nov., comb. nov.</title>
        <authorList>
            <person name="Hyeon J.W."/>
            <person name="Jeong S.E."/>
            <person name="Baek K."/>
            <person name="Jeon C.O."/>
        </authorList>
    </citation>
    <scope>NUCLEOTIDE SEQUENCE [LARGE SCALE GENOMIC DNA]</scope>
    <source>
        <strain evidence="2 3">MA7-20</strain>
    </source>
</reference>
<dbReference type="AlphaFoldDB" id="A0A4P6UYJ2"/>
<dbReference type="KEGG" id="rpod:E0E05_05390"/>
<keyword evidence="1" id="KW-1133">Transmembrane helix</keyword>
<evidence type="ECO:0000313" key="2">
    <source>
        <dbReference type="EMBL" id="QBK30082.1"/>
    </source>
</evidence>
<dbReference type="RefSeq" id="WP_131615784.1">
    <property type="nucleotide sequence ID" value="NZ_CP036532.1"/>
</dbReference>
<dbReference type="Proteomes" id="UP000293719">
    <property type="component" value="Chromosome"/>
</dbReference>
<keyword evidence="1" id="KW-0472">Membrane</keyword>
<dbReference type="EMBL" id="CP036532">
    <property type="protein sequence ID" value="QBK30082.1"/>
    <property type="molecule type" value="Genomic_DNA"/>
</dbReference>
<dbReference type="PIRSF" id="PIRSF010244">
    <property type="entry name" value="UCP010244_imp"/>
    <property type="match status" value="1"/>
</dbReference>
<dbReference type="InterPro" id="IPR014456">
    <property type="entry name" value="UCP010244_IM"/>
</dbReference>